<dbReference type="KEGG" id="slut:H9L13_02670"/>
<dbReference type="PANTHER" id="PTHR21716:SF62">
    <property type="entry name" value="TRANSPORT PROTEIN YDBI-RELATED"/>
    <property type="match status" value="1"/>
</dbReference>
<dbReference type="GO" id="GO:0055085">
    <property type="term" value="P:transmembrane transport"/>
    <property type="evidence" value="ECO:0007669"/>
    <property type="project" value="TreeGrafter"/>
</dbReference>
<dbReference type="EMBL" id="CP060718">
    <property type="protein sequence ID" value="QNN68492.1"/>
    <property type="molecule type" value="Genomic_DNA"/>
</dbReference>
<feature type="transmembrane region" description="Helical" evidence="6">
    <location>
        <begin position="241"/>
        <end position="267"/>
    </location>
</feature>
<evidence type="ECO:0000256" key="3">
    <source>
        <dbReference type="ARBA" id="ARBA00022692"/>
    </source>
</evidence>
<dbReference type="Proteomes" id="UP000515971">
    <property type="component" value="Chromosome"/>
</dbReference>
<keyword evidence="4 6" id="KW-1133">Transmembrane helix</keyword>
<evidence type="ECO:0000256" key="4">
    <source>
        <dbReference type="ARBA" id="ARBA00022989"/>
    </source>
</evidence>
<feature type="transmembrane region" description="Helical" evidence="6">
    <location>
        <begin position="279"/>
        <end position="301"/>
    </location>
</feature>
<evidence type="ECO:0000256" key="1">
    <source>
        <dbReference type="ARBA" id="ARBA00004141"/>
    </source>
</evidence>
<dbReference type="InterPro" id="IPR002549">
    <property type="entry name" value="AI-2E-like"/>
</dbReference>
<feature type="transmembrane region" description="Helical" evidence="6">
    <location>
        <begin position="307"/>
        <end position="331"/>
    </location>
</feature>
<dbReference type="PANTHER" id="PTHR21716">
    <property type="entry name" value="TRANSMEMBRANE PROTEIN"/>
    <property type="match status" value="1"/>
</dbReference>
<name>A0A7G9SKW7_9SPHN</name>
<accession>A0A7G9SKW7</accession>
<proteinExistence type="inferred from homology"/>
<evidence type="ECO:0000256" key="2">
    <source>
        <dbReference type="ARBA" id="ARBA00009773"/>
    </source>
</evidence>
<dbReference type="GO" id="GO:0016020">
    <property type="term" value="C:membrane"/>
    <property type="evidence" value="ECO:0007669"/>
    <property type="project" value="UniProtKB-SubCell"/>
</dbReference>
<comment type="similarity">
    <text evidence="2">Belongs to the autoinducer-2 exporter (AI-2E) (TC 2.A.86) family.</text>
</comment>
<evidence type="ECO:0000256" key="6">
    <source>
        <dbReference type="SAM" id="Phobius"/>
    </source>
</evidence>
<evidence type="ECO:0000313" key="8">
    <source>
        <dbReference type="Proteomes" id="UP000515971"/>
    </source>
</evidence>
<keyword evidence="3 6" id="KW-0812">Transmembrane</keyword>
<keyword evidence="8" id="KW-1185">Reference proteome</keyword>
<keyword evidence="5 6" id="KW-0472">Membrane</keyword>
<feature type="transmembrane region" description="Helical" evidence="6">
    <location>
        <begin position="215"/>
        <end position="235"/>
    </location>
</feature>
<feature type="transmembrane region" description="Helical" evidence="6">
    <location>
        <begin position="84"/>
        <end position="103"/>
    </location>
</feature>
<reference evidence="7 8" key="1">
    <citation type="submission" date="2020-08" db="EMBL/GenBank/DDBJ databases">
        <title>Genome sequence of Sphingomonas lutea KCTC 23642T.</title>
        <authorList>
            <person name="Hyun D.-W."/>
            <person name="Bae J.-W."/>
        </authorList>
    </citation>
    <scope>NUCLEOTIDE SEQUENCE [LARGE SCALE GENOMIC DNA]</scope>
    <source>
        <strain evidence="7 8">KCTC 23642</strain>
    </source>
</reference>
<evidence type="ECO:0000313" key="7">
    <source>
        <dbReference type="EMBL" id="QNN68492.1"/>
    </source>
</evidence>
<feature type="transmembrane region" description="Helical" evidence="6">
    <location>
        <begin position="156"/>
        <end position="179"/>
    </location>
</feature>
<sequence length="363" mass="38867">MTANPPTTEPHVERPGPAEFRDPLIRRELQRAAVWFGMALLVVGVIVLAHPLLLIIGGAIFAVFLDGGARLLGRWLPIPRGWRLLIFTLLGFGFLGWVLWFAGTTISAQFEQLRDVVTAQFNRLMAFAAEMGLIPDGPPADLGAQLLGSVGRLTTAVGSVLGGLTSVIAMIVIGIFLAAEPRIYDRGIAWMLPLSARAGFYRIAEHVGFTLRRLLFGRIVGMVFEGAFTWAMLSLGGVPMAALLGLLTGVLAFIPNIGAIISGLLMVAVGFSAGTEQGVWAIIVYFLVQNIDGYLVLPYIARRTVDLAPAIVLAMQLLMGALFGILGVLFADPILATLKVALVDLSDKRVEEQGEKPEVVASG</sequence>
<comment type="subcellular location">
    <subcellularLocation>
        <location evidence="1">Membrane</location>
        <topology evidence="1">Multi-pass membrane protein</topology>
    </subcellularLocation>
</comment>
<organism evidence="7 8">
    <name type="scientific">Sphingomonas lutea</name>
    <dbReference type="NCBI Taxonomy" id="1045317"/>
    <lineage>
        <taxon>Bacteria</taxon>
        <taxon>Pseudomonadati</taxon>
        <taxon>Pseudomonadota</taxon>
        <taxon>Alphaproteobacteria</taxon>
        <taxon>Sphingomonadales</taxon>
        <taxon>Sphingomonadaceae</taxon>
        <taxon>Sphingomonas</taxon>
    </lineage>
</organism>
<evidence type="ECO:0000256" key="5">
    <source>
        <dbReference type="ARBA" id="ARBA00023136"/>
    </source>
</evidence>
<dbReference type="AlphaFoldDB" id="A0A7G9SKW7"/>
<gene>
    <name evidence="7" type="ORF">H9L13_02670</name>
</gene>
<feature type="transmembrane region" description="Helical" evidence="6">
    <location>
        <begin position="33"/>
        <end position="64"/>
    </location>
</feature>
<dbReference type="Pfam" id="PF01594">
    <property type="entry name" value="AI-2E_transport"/>
    <property type="match status" value="1"/>
</dbReference>
<protein>
    <submittedName>
        <fullName evidence="7">AI-2E family transporter</fullName>
    </submittedName>
</protein>